<dbReference type="Gene3D" id="3.40.50.20">
    <property type="match status" value="1"/>
</dbReference>
<name>A0AAW9SMF6_9RHOB</name>
<dbReference type="GO" id="GO:0016787">
    <property type="term" value="F:hydrolase activity"/>
    <property type="evidence" value="ECO:0007669"/>
    <property type="project" value="UniProtKB-KW"/>
</dbReference>
<dbReference type="PANTHER" id="PTHR39962:SF1">
    <property type="entry name" value="LPXI FAMILY PROTEIN"/>
    <property type="match status" value="1"/>
</dbReference>
<keyword evidence="4" id="KW-1185">Reference proteome</keyword>
<dbReference type="InterPro" id="IPR041255">
    <property type="entry name" value="LpxI_N"/>
</dbReference>
<evidence type="ECO:0000259" key="1">
    <source>
        <dbReference type="Pfam" id="PF06230"/>
    </source>
</evidence>
<comment type="caution">
    <text evidence="3">The sequence shown here is derived from an EMBL/GenBank/DDBJ whole genome shotgun (WGS) entry which is preliminary data.</text>
</comment>
<dbReference type="EC" id="3.6.1.54" evidence="3"/>
<dbReference type="RefSeq" id="WP_347167605.1">
    <property type="nucleotide sequence ID" value="NZ_JBDNCH010000002.1"/>
</dbReference>
<dbReference type="Pfam" id="PF06230">
    <property type="entry name" value="LpxI_C"/>
    <property type="match status" value="1"/>
</dbReference>
<dbReference type="EMBL" id="JBDNCH010000002">
    <property type="protein sequence ID" value="MEN9062660.1"/>
    <property type="molecule type" value="Genomic_DNA"/>
</dbReference>
<evidence type="ECO:0000313" key="4">
    <source>
        <dbReference type="Proteomes" id="UP001428774"/>
    </source>
</evidence>
<organism evidence="3 4">
    <name type="scientific">Ponticoccus litoralis</name>
    <dbReference type="NCBI Taxonomy" id="422297"/>
    <lineage>
        <taxon>Bacteria</taxon>
        <taxon>Pseudomonadati</taxon>
        <taxon>Pseudomonadota</taxon>
        <taxon>Alphaproteobacteria</taxon>
        <taxon>Rhodobacterales</taxon>
        <taxon>Roseobacteraceae</taxon>
        <taxon>Ponticoccus</taxon>
    </lineage>
</organism>
<dbReference type="InterPro" id="IPR043167">
    <property type="entry name" value="LpxI_C_sf"/>
</dbReference>
<proteinExistence type="predicted"/>
<dbReference type="Pfam" id="PF17930">
    <property type="entry name" value="LpxI_N"/>
    <property type="match status" value="1"/>
</dbReference>
<dbReference type="InterPro" id="IPR010415">
    <property type="entry name" value="LpxI_C"/>
</dbReference>
<feature type="domain" description="LpxI C-terminal" evidence="1">
    <location>
        <begin position="128"/>
        <end position="256"/>
    </location>
</feature>
<keyword evidence="3" id="KW-0378">Hydrolase</keyword>
<evidence type="ECO:0000313" key="3">
    <source>
        <dbReference type="EMBL" id="MEN9062660.1"/>
    </source>
</evidence>
<protein>
    <submittedName>
        <fullName evidence="3">UDP-2,3-diacylglucosamine diphosphatase LpxI</fullName>
        <ecNumber evidence="3">3.6.1.54</ecNumber>
    </submittedName>
</protein>
<dbReference type="InterPro" id="IPR053174">
    <property type="entry name" value="LpxI"/>
</dbReference>
<dbReference type="PANTHER" id="PTHR39962">
    <property type="entry name" value="BLL4848 PROTEIN"/>
    <property type="match status" value="1"/>
</dbReference>
<dbReference type="AlphaFoldDB" id="A0AAW9SMF6"/>
<dbReference type="Gene3D" id="3.40.140.80">
    <property type="match status" value="1"/>
</dbReference>
<reference evidence="3 4" key="1">
    <citation type="submission" date="2024-05" db="EMBL/GenBank/DDBJ databases">
        <title>Genome sequence of Ponticoccus litoralis KCCM 90028.</title>
        <authorList>
            <person name="Kim J.M."/>
            <person name="Lee J.K."/>
            <person name="Choi B.J."/>
            <person name="Bayburt H."/>
            <person name="Baek J.H."/>
            <person name="Jeon C.O."/>
        </authorList>
    </citation>
    <scope>NUCLEOTIDE SEQUENCE [LARGE SCALE GENOMIC DNA]</scope>
    <source>
        <strain evidence="3 4">KCCM 90028</strain>
    </source>
</reference>
<dbReference type="Proteomes" id="UP001428774">
    <property type="component" value="Unassembled WGS sequence"/>
</dbReference>
<accession>A0AAW9SMF6</accession>
<gene>
    <name evidence="3" type="primary">lpxI</name>
    <name evidence="3" type="ORF">ABFB10_18415</name>
</gene>
<evidence type="ECO:0000259" key="2">
    <source>
        <dbReference type="Pfam" id="PF17930"/>
    </source>
</evidence>
<sequence>MLAVIAGRGRLPEALLAALPERPSVCATAHAPPDRLEPDHLFCIERLGNFLRWLRQRGVTELCMAGVVTRPPLRLSRLSVSTLWVLPKILRVLRQGEDGALRAAIAVFEDAGVRVVGAHEIAPGLLPPAGVYTRVQPSPVQRRDAALGDGVSVEQGNRDLGQCCVLGQGRVLARETREGTDAMLGALPAEARGGLFYKALKPTQDRRVDMPVVGPATARACVDAGLSGMVIEAGGVLVLDREALVETLDAHGLFLWIRERPA</sequence>
<feature type="domain" description="LpxI N-terminal" evidence="2">
    <location>
        <begin position="2"/>
        <end position="125"/>
    </location>
</feature>